<evidence type="ECO:0000313" key="5">
    <source>
        <dbReference type="Proteomes" id="UP000019222"/>
    </source>
</evidence>
<evidence type="ECO:0000259" key="3">
    <source>
        <dbReference type="Pfam" id="PF03061"/>
    </source>
</evidence>
<dbReference type="PATRIC" id="fig|1224164.3.peg.1377"/>
<name>W5Y1J4_9CORY</name>
<protein>
    <submittedName>
        <fullName evidence="4">Thioesterase</fullName>
    </submittedName>
</protein>
<organism evidence="4 5">
    <name type="scientific">Corynebacterium vitaeruminis DSM 20294</name>
    <dbReference type="NCBI Taxonomy" id="1224164"/>
    <lineage>
        <taxon>Bacteria</taxon>
        <taxon>Bacillati</taxon>
        <taxon>Actinomycetota</taxon>
        <taxon>Actinomycetes</taxon>
        <taxon>Mycobacteriales</taxon>
        <taxon>Corynebacteriaceae</taxon>
        <taxon>Corynebacterium</taxon>
    </lineage>
</organism>
<dbReference type="STRING" id="1224164.B843_06875"/>
<dbReference type="GO" id="GO:0061522">
    <property type="term" value="F:1,4-dihydroxy-2-naphthoyl-CoA thioesterase activity"/>
    <property type="evidence" value="ECO:0007669"/>
    <property type="project" value="TreeGrafter"/>
</dbReference>
<gene>
    <name evidence="4" type="ORF">B843_06875</name>
</gene>
<dbReference type="Gene3D" id="3.10.129.10">
    <property type="entry name" value="Hotdog Thioesterase"/>
    <property type="match status" value="1"/>
</dbReference>
<dbReference type="CDD" id="cd03443">
    <property type="entry name" value="PaaI_thioesterase"/>
    <property type="match status" value="1"/>
</dbReference>
<evidence type="ECO:0000256" key="2">
    <source>
        <dbReference type="ARBA" id="ARBA00022801"/>
    </source>
</evidence>
<reference evidence="4 5" key="1">
    <citation type="submission" date="2013-02" db="EMBL/GenBank/DDBJ databases">
        <title>The complete genome sequence of Corynebacterium vitaeruminis DSM 20294.</title>
        <authorList>
            <person name="Ruckert C."/>
            <person name="Albersmeier A."/>
            <person name="Kalinowski J."/>
        </authorList>
    </citation>
    <scope>NUCLEOTIDE SEQUENCE [LARGE SCALE GENOMIC DNA]</scope>
    <source>
        <strain evidence="5">ATCC 10234</strain>
    </source>
</reference>
<dbReference type="PANTHER" id="PTHR43240">
    <property type="entry name" value="1,4-DIHYDROXY-2-NAPHTHOYL-COA THIOESTERASE 1"/>
    <property type="match status" value="1"/>
</dbReference>
<keyword evidence="2" id="KW-0378">Hydrolase</keyword>
<dbReference type="AlphaFoldDB" id="W5Y1J4"/>
<dbReference type="InterPro" id="IPR029069">
    <property type="entry name" value="HotDog_dom_sf"/>
</dbReference>
<keyword evidence="5" id="KW-1185">Reference proteome</keyword>
<dbReference type="NCBIfam" id="TIGR00369">
    <property type="entry name" value="unchar_dom_1"/>
    <property type="match status" value="1"/>
</dbReference>
<dbReference type="InterPro" id="IPR006683">
    <property type="entry name" value="Thioestr_dom"/>
</dbReference>
<evidence type="ECO:0000256" key="1">
    <source>
        <dbReference type="ARBA" id="ARBA00008324"/>
    </source>
</evidence>
<dbReference type="InterPro" id="IPR003736">
    <property type="entry name" value="PAAI_dom"/>
</dbReference>
<dbReference type="PANTHER" id="PTHR43240:SF5">
    <property type="entry name" value="1,4-DIHYDROXY-2-NAPHTHOYL-COA THIOESTERASE 1"/>
    <property type="match status" value="1"/>
</dbReference>
<dbReference type="Proteomes" id="UP000019222">
    <property type="component" value="Chromosome"/>
</dbReference>
<dbReference type="Pfam" id="PF03061">
    <property type="entry name" value="4HBT"/>
    <property type="match status" value="1"/>
</dbReference>
<dbReference type="GO" id="GO:0005829">
    <property type="term" value="C:cytosol"/>
    <property type="evidence" value="ECO:0007669"/>
    <property type="project" value="TreeGrafter"/>
</dbReference>
<dbReference type="EMBL" id="CP004353">
    <property type="protein sequence ID" value="AHI22760.1"/>
    <property type="molecule type" value="Genomic_DNA"/>
</dbReference>
<dbReference type="RefSeq" id="WP_025252784.1">
    <property type="nucleotide sequence ID" value="NZ_CP004353.1"/>
</dbReference>
<proteinExistence type="inferred from homology"/>
<dbReference type="SUPFAM" id="SSF54637">
    <property type="entry name" value="Thioesterase/thiol ester dehydrase-isomerase"/>
    <property type="match status" value="1"/>
</dbReference>
<dbReference type="eggNOG" id="COG2050">
    <property type="taxonomic scope" value="Bacteria"/>
</dbReference>
<comment type="similarity">
    <text evidence="1">Belongs to the thioesterase PaaI family.</text>
</comment>
<dbReference type="KEGG" id="cvt:B843_06875"/>
<dbReference type="HOGENOM" id="CLU_089876_13_3_11"/>
<sequence length="164" mass="17285">MNENQSIVELLTNVPEEGLHIRELALLNELSDGYASGLGIRFTKAGPDGVDAELPVSDKLLQITGIVNGGVYCTMAESIGSILGVIAANGKVVVGVNNSTDFLSPVAAGVISAEARVIRAGRNTQLISIEMFHRDKLIARTTLRTMLAPAPAEGPATNRADKYV</sequence>
<accession>W5Y1J4</accession>
<evidence type="ECO:0000313" key="4">
    <source>
        <dbReference type="EMBL" id="AHI22760.1"/>
    </source>
</evidence>
<feature type="domain" description="Thioesterase" evidence="3">
    <location>
        <begin position="65"/>
        <end position="135"/>
    </location>
</feature>